<organism evidence="1 4">
    <name type="scientific">Staphylococcus agnetis</name>
    <dbReference type="NCBI Taxonomy" id="985762"/>
    <lineage>
        <taxon>Bacteria</taxon>
        <taxon>Bacillati</taxon>
        <taxon>Bacillota</taxon>
        <taxon>Bacilli</taxon>
        <taxon>Bacillales</taxon>
        <taxon>Staphylococcaceae</taxon>
        <taxon>Staphylococcus</taxon>
    </lineage>
</organism>
<dbReference type="OrthoDB" id="2456043at2"/>
<evidence type="ECO:0000313" key="1">
    <source>
        <dbReference type="EMBL" id="NJI02451.1"/>
    </source>
</evidence>
<dbReference type="Pfam" id="PF08817">
    <property type="entry name" value="YukD"/>
    <property type="match status" value="1"/>
</dbReference>
<dbReference type="InterPro" id="IPR024962">
    <property type="entry name" value="YukD-like"/>
</dbReference>
<dbReference type="Proteomes" id="UP000195208">
    <property type="component" value="Unassembled WGS sequence"/>
</dbReference>
<sequence length="80" mass="9370">MMQHKRVTVDFSNYNKGTYDLALPILMPMRTLIPLIMDSLDIELTRIPKYVKITTKHHLLVENDRLIDFQIADGDILKMI</sequence>
<comment type="caution">
    <text evidence="1">The sequence shown here is derived from an EMBL/GenBank/DDBJ whole genome shotgun (WGS) entry which is preliminary data.</text>
</comment>
<dbReference type="KEGG" id="sagq:EP23_10625"/>
<proteinExistence type="predicted"/>
<reference evidence="2 3" key="1">
    <citation type="submission" date="2017-04" db="EMBL/GenBank/DDBJ databases">
        <title>Staphylococcus agnetis, a potential pathogen in the broiler production.</title>
        <authorList>
            <person name="Poulsen L."/>
        </authorList>
    </citation>
    <scope>NUCLEOTIDE SEQUENCE [LARGE SCALE GENOMIC DNA]</scope>
    <source>
        <strain evidence="2 3">723_310714_2_2_spleen</strain>
    </source>
</reference>
<evidence type="ECO:0000313" key="4">
    <source>
        <dbReference type="Proteomes" id="UP000646308"/>
    </source>
</evidence>
<dbReference type="Gene3D" id="3.10.20.90">
    <property type="entry name" value="Phosphatidylinositol 3-kinase Catalytic Subunit, Chain A, domain 1"/>
    <property type="match status" value="1"/>
</dbReference>
<keyword evidence="3" id="KW-1185">Reference proteome</keyword>
<dbReference type="RefSeq" id="WP_060552254.1">
    <property type="nucleotide sequence ID" value="NZ_CP009623.1"/>
</dbReference>
<reference evidence="1" key="2">
    <citation type="submission" date="2019-11" db="EMBL/GenBank/DDBJ databases">
        <title>Whole genome comparisons of Staphylococcus agnetis isolates from cattle and chickens.</title>
        <authorList>
            <person name="Rhoads D."/>
            <person name="Shwani A."/>
            <person name="Adkins P."/>
            <person name="Calcutt M."/>
            <person name="Middleton J."/>
        </authorList>
    </citation>
    <scope>NUCLEOTIDE SEQUENCE</scope>
    <source>
        <strain evidence="1">1387</strain>
    </source>
</reference>
<evidence type="ECO:0000313" key="2">
    <source>
        <dbReference type="EMBL" id="OTW31421.1"/>
    </source>
</evidence>
<dbReference type="AlphaFoldDB" id="A0A2T4MHI4"/>
<accession>A0A2T4MHI4</accession>
<dbReference type="EMBL" id="WMFL01000076">
    <property type="protein sequence ID" value="NJI02451.1"/>
    <property type="molecule type" value="Genomic_DNA"/>
</dbReference>
<protein>
    <submittedName>
        <fullName evidence="1">Type VII secretion protein EsaB</fullName>
    </submittedName>
</protein>
<dbReference type="Proteomes" id="UP000646308">
    <property type="component" value="Unassembled WGS sequence"/>
</dbReference>
<name>A0A2T4MHI4_9STAP</name>
<dbReference type="EMBL" id="NEFX01000010">
    <property type="protein sequence ID" value="OTW31421.1"/>
    <property type="molecule type" value="Genomic_DNA"/>
</dbReference>
<gene>
    <name evidence="2" type="ORF">B9M88_05720</name>
    <name evidence="1" type="ORF">GLV84_06405</name>
</gene>
<dbReference type="GeneID" id="57690621"/>
<evidence type="ECO:0000313" key="3">
    <source>
        <dbReference type="Proteomes" id="UP000195208"/>
    </source>
</evidence>